<evidence type="ECO:0000313" key="2">
    <source>
        <dbReference type="EMBL" id="KTD13655.1"/>
    </source>
</evidence>
<protein>
    <submittedName>
        <fullName evidence="3">Uncharacterized protein</fullName>
    </submittedName>
</protein>
<evidence type="ECO:0000313" key="5">
    <source>
        <dbReference type="Proteomes" id="UP000254476"/>
    </source>
</evidence>
<feature type="coiled-coil region" evidence="1">
    <location>
        <begin position="552"/>
        <end position="631"/>
    </location>
</feature>
<dbReference type="OrthoDB" id="5649749at2"/>
<gene>
    <name evidence="2" type="ORF">Lgra_0790</name>
    <name evidence="3" type="ORF">NCTC12388_02781</name>
</gene>
<dbReference type="Proteomes" id="UP000254476">
    <property type="component" value="Unassembled WGS sequence"/>
</dbReference>
<reference evidence="3 5" key="2">
    <citation type="submission" date="2018-06" db="EMBL/GenBank/DDBJ databases">
        <authorList>
            <consortium name="Pathogen Informatics"/>
            <person name="Doyle S."/>
        </authorList>
    </citation>
    <scope>NUCLEOTIDE SEQUENCE [LARGE SCALE GENOMIC DNA]</scope>
    <source>
        <strain evidence="3 5">NCTC12388</strain>
    </source>
</reference>
<proteinExistence type="predicted"/>
<keyword evidence="4" id="KW-1185">Reference proteome</keyword>
<dbReference type="RefSeq" id="WP_058497995.1">
    <property type="nucleotide sequence ID" value="NZ_CAAAHW010000012.1"/>
</dbReference>
<dbReference type="InterPro" id="IPR029052">
    <property type="entry name" value="Metallo-depent_PP-like"/>
</dbReference>
<dbReference type="STRING" id="45066.Lgra_0790"/>
<reference evidence="2 4" key="1">
    <citation type="submission" date="2015-11" db="EMBL/GenBank/DDBJ databases">
        <title>Genomic analysis of 38 Legionella species identifies large and diverse effector repertoires.</title>
        <authorList>
            <person name="Burstein D."/>
            <person name="Amaro F."/>
            <person name="Zusman T."/>
            <person name="Lifshitz Z."/>
            <person name="Cohen O."/>
            <person name="Gilbert J.A."/>
            <person name="Pupko T."/>
            <person name="Shuman H.A."/>
            <person name="Segal G."/>
        </authorList>
    </citation>
    <scope>NUCLEOTIDE SEQUENCE [LARGE SCALE GENOMIC DNA]</scope>
    <source>
        <strain evidence="2 4">Lyon 8420412</strain>
    </source>
</reference>
<evidence type="ECO:0000256" key="1">
    <source>
        <dbReference type="SAM" id="Coils"/>
    </source>
</evidence>
<evidence type="ECO:0000313" key="3">
    <source>
        <dbReference type="EMBL" id="STX46034.1"/>
    </source>
</evidence>
<dbReference type="EMBL" id="UGOB01000001">
    <property type="protein sequence ID" value="STX46034.1"/>
    <property type="molecule type" value="Genomic_DNA"/>
</dbReference>
<organism evidence="3 5">
    <name type="scientific">Legionella gratiana</name>
    <dbReference type="NCBI Taxonomy" id="45066"/>
    <lineage>
        <taxon>Bacteria</taxon>
        <taxon>Pseudomonadati</taxon>
        <taxon>Pseudomonadota</taxon>
        <taxon>Gammaproteobacteria</taxon>
        <taxon>Legionellales</taxon>
        <taxon>Legionellaceae</taxon>
        <taxon>Legionella</taxon>
    </lineage>
</organism>
<accession>A0A378JDS4</accession>
<keyword evidence="1" id="KW-0175">Coiled coil</keyword>
<sequence length="815" mass="93278">MTKKSHHELNEGQMIITFADLEGDLNFLERSLALYKQIYRENFPDHLITEEDLTLVTQNGKTYIKLPDNVFCVNIGDLTDKSRSNTGQKKPRNIRLVEIINNTHEVYGEQMVSILGNRETTKFRILNELNIEHINTTFQNDVLLSPEELKKTGAARDSSLVWVDGPAKPFLTYLRTELKWPEGLNSDELTGLFNQLTEIQKTILYTKWMLANSTGAPALWEDLALELGFAHWEEDKIVVDKEEETLRFVKEYFTNPNSPYVKYLSHCQLGAQIGSTLFTHGGIEDNSFILPKTLKELVDQETLSQIFKGNIPQENGNGMLIARDLNELLDAENTWYAALFDLYSKANTLDKQSTLRLNKGLAELINMGLPAARNNGASLINIKFTDDNGAFGNSLKEETFRKLSSCGVHELYHGHMPAERPRIGKTVYHIDDKEIVLHRIGADTCNYRKHEAAIATTIQKRNGLNHLQIDQIDQSEDHNRRTTMVPLKNQDGTLVKKNLQSLIGTPVKLSDTDKGWNIVRYLRNEQQFELFKQNGPPDFKPETKVISIASLIDLFSKELMNKEKALDRANRLTNETSRTLDETLKQHNSIEENRKALKAANVLIDEKNKEIKKLEKALAEANWSIDNMNKLLINGMRHVLEFTNFANTSLKFENAILKSLVNNETEHKYFALIQNKLLPMTQEYYAYLKSQDLTTMDETKIKRTQHKIALMEQLIQELNDTDSYLRPSDRVNQFFITLNNGAETLKVHRDSFSRYITKVLTAAQLLISTLLVHLGFLAPFIPNENIASNPMNLWKSRGTKLHENLEEARKSMSLN</sequence>
<dbReference type="Proteomes" id="UP000054691">
    <property type="component" value="Unassembled WGS sequence"/>
</dbReference>
<dbReference type="AlphaFoldDB" id="A0A378JDS4"/>
<evidence type="ECO:0000313" key="4">
    <source>
        <dbReference type="Proteomes" id="UP000054691"/>
    </source>
</evidence>
<name>A0A378JDS4_9GAMM</name>
<dbReference type="EMBL" id="LNYE01000009">
    <property type="protein sequence ID" value="KTD13655.1"/>
    <property type="molecule type" value="Genomic_DNA"/>
</dbReference>
<dbReference type="Gene3D" id="3.60.21.10">
    <property type="match status" value="1"/>
</dbReference>